<evidence type="ECO:0000313" key="2">
    <source>
        <dbReference type="EMBL" id="MBO3098046.1"/>
    </source>
</evidence>
<dbReference type="EMBL" id="JAGEVG010000007">
    <property type="protein sequence ID" value="MBO3098046.1"/>
    <property type="molecule type" value="Genomic_DNA"/>
</dbReference>
<keyword evidence="3" id="KW-1185">Reference proteome</keyword>
<evidence type="ECO:0000313" key="3">
    <source>
        <dbReference type="Proteomes" id="UP000681315"/>
    </source>
</evidence>
<gene>
    <name evidence="2" type="ORF">J4051_07190</name>
</gene>
<reference evidence="2 3" key="1">
    <citation type="submission" date="2021-03" db="EMBL/GenBank/DDBJ databases">
        <title>Gelidibacter sp. nov., isolated from costal sediment.</title>
        <authorList>
            <person name="Lun K.-Y."/>
        </authorList>
    </citation>
    <scope>NUCLEOTIDE SEQUENCE [LARGE SCALE GENOMIC DNA]</scope>
    <source>
        <strain evidence="2 3">DF109</strain>
    </source>
</reference>
<protein>
    <submittedName>
        <fullName evidence="2">Uncharacterized protein</fullName>
    </submittedName>
</protein>
<feature type="signal peptide" evidence="1">
    <location>
        <begin position="1"/>
        <end position="22"/>
    </location>
</feature>
<accession>A0ABS3SRW8</accession>
<comment type="caution">
    <text evidence="2">The sequence shown here is derived from an EMBL/GenBank/DDBJ whole genome shotgun (WGS) entry which is preliminary data.</text>
</comment>
<proteinExistence type="predicted"/>
<organism evidence="2 3">
    <name type="scientific">Gelidibacter pelagius</name>
    <dbReference type="NCBI Taxonomy" id="2819985"/>
    <lineage>
        <taxon>Bacteria</taxon>
        <taxon>Pseudomonadati</taxon>
        <taxon>Bacteroidota</taxon>
        <taxon>Flavobacteriia</taxon>
        <taxon>Flavobacteriales</taxon>
        <taxon>Flavobacteriaceae</taxon>
        <taxon>Gelidibacter</taxon>
    </lineage>
</organism>
<dbReference type="RefSeq" id="WP_208233193.1">
    <property type="nucleotide sequence ID" value="NZ_JAGEVG010000007.1"/>
</dbReference>
<sequence>MVAKTIRLSLIMLFLSMTTSYAQTKDAMEKEREKYMEKQMEQYRDRVDTFIKLLDVDDFKGEIIKQKIDDFYKKRNQIMYSELYQEYEKKPMVDQLKTSHFSDVKELYTEETIASIQRFVDDNKGEIKKLQKTKTKKTKKNK</sequence>
<keyword evidence="1" id="KW-0732">Signal</keyword>
<feature type="chain" id="PRO_5045797593" evidence="1">
    <location>
        <begin position="23"/>
        <end position="142"/>
    </location>
</feature>
<evidence type="ECO:0000256" key="1">
    <source>
        <dbReference type="SAM" id="SignalP"/>
    </source>
</evidence>
<name>A0ABS3SRW8_9FLAO</name>
<dbReference type="Proteomes" id="UP000681315">
    <property type="component" value="Unassembled WGS sequence"/>
</dbReference>